<dbReference type="EMBL" id="AZEY01000066">
    <property type="protein sequence ID" value="KRL65495.1"/>
    <property type="molecule type" value="Genomic_DNA"/>
</dbReference>
<dbReference type="RefSeq" id="WP_057864651.1">
    <property type="nucleotide sequence ID" value="NZ_AZEY01000066.1"/>
</dbReference>
<dbReference type="InterPro" id="IPR051799">
    <property type="entry name" value="NADH_flavin_oxidoreductase"/>
</dbReference>
<dbReference type="PANTHER" id="PTHR43656:SF2">
    <property type="entry name" value="BINDING OXIDOREDUCTASE, PUTATIVE (AFU_ORTHOLOGUE AFUA_2G08260)-RELATED"/>
    <property type="match status" value="1"/>
</dbReference>
<reference evidence="4 5" key="1">
    <citation type="journal article" date="2015" name="Genome Announc.">
        <title>Expanding the biotechnology potential of lactobacilli through comparative genomics of 213 strains and associated genera.</title>
        <authorList>
            <person name="Sun Z."/>
            <person name="Harris H.M."/>
            <person name="McCann A."/>
            <person name="Guo C."/>
            <person name="Argimon S."/>
            <person name="Zhang W."/>
            <person name="Yang X."/>
            <person name="Jeffery I.B."/>
            <person name="Cooney J.C."/>
            <person name="Kagawa T.F."/>
            <person name="Liu W."/>
            <person name="Song Y."/>
            <person name="Salvetti E."/>
            <person name="Wrobel A."/>
            <person name="Rasinkangas P."/>
            <person name="Parkhill J."/>
            <person name="Rea M.C."/>
            <person name="O'Sullivan O."/>
            <person name="Ritari J."/>
            <person name="Douillard F.P."/>
            <person name="Paul Ross R."/>
            <person name="Yang R."/>
            <person name="Briner A.E."/>
            <person name="Felis G.E."/>
            <person name="de Vos W.M."/>
            <person name="Barrangou R."/>
            <person name="Klaenhammer T.R."/>
            <person name="Caufield P.W."/>
            <person name="Cui Y."/>
            <person name="Zhang H."/>
            <person name="O'Toole P.W."/>
        </authorList>
    </citation>
    <scope>NUCLEOTIDE SEQUENCE [LARGE SCALE GENOMIC DNA]</scope>
    <source>
        <strain evidence="4 5">DSM 14421</strain>
    </source>
</reference>
<gene>
    <name evidence="4" type="ORF">FC85_GL000043</name>
</gene>
<dbReference type="PATRIC" id="fig|1423739.3.peg.49"/>
<proteinExistence type="predicted"/>
<evidence type="ECO:0000313" key="5">
    <source>
        <dbReference type="Proteomes" id="UP000052013"/>
    </source>
</evidence>
<dbReference type="Pfam" id="PF00724">
    <property type="entry name" value="Oxidored_FMN"/>
    <property type="match status" value="1"/>
</dbReference>
<comment type="caution">
    <text evidence="4">The sequence shown here is derived from an EMBL/GenBank/DDBJ whole genome shotgun (WGS) entry which is preliminary data.</text>
</comment>
<dbReference type="CDD" id="cd04733">
    <property type="entry name" value="OYE_like_2_FMN"/>
    <property type="match status" value="1"/>
</dbReference>
<sequence length="409" mass="45507">MTRLNVAKPLTLSNGQIIKNRFLKASMSETFAKNGHPNQHHINLYRAWSHGGAGLLFTGNVMIDHTALGEPGNVVVEDERDLPILKEWAKAGTENNTQFWMQINHPGKQSYRSLSKEPVAPSAIPFEGIYATAFGKPRALTKPEIKELVNKFTQTAVIAKKAGFTGVEIHAAHGYLVDQFLSPKDNQRKDEYGGSLENRMRFLIKIYESIREAVGNEFPIGMKLNSTDFEPGGFSEDDSIKVVERMADLGINLIEISGGNYLNPTMSEGTQKGSNDAYFINYARKLKNLTSVPIALTGGFRTVATMEDALANEDTELIGLARPMVLQPDMPNQIIDGTYKTIKLPRLKTHLKFLDKTVGPLSANSYYEQQMAQIATGNDPKYNTNAWSPFLRLIRMHGVAGLMPRRVKH</sequence>
<evidence type="ECO:0000256" key="1">
    <source>
        <dbReference type="ARBA" id="ARBA00022630"/>
    </source>
</evidence>
<dbReference type="GO" id="GO:0010181">
    <property type="term" value="F:FMN binding"/>
    <property type="evidence" value="ECO:0007669"/>
    <property type="project" value="InterPro"/>
</dbReference>
<keyword evidence="2" id="KW-0560">Oxidoreductase</keyword>
<keyword evidence="1" id="KW-0285">Flavoprotein</keyword>
<evidence type="ECO:0000259" key="3">
    <source>
        <dbReference type="Pfam" id="PF00724"/>
    </source>
</evidence>
<evidence type="ECO:0000313" key="4">
    <source>
        <dbReference type="EMBL" id="KRL65495.1"/>
    </source>
</evidence>
<dbReference type="STRING" id="1423739.FC85_GL000043"/>
<dbReference type="AlphaFoldDB" id="A0A0R1S937"/>
<organism evidence="4 5">
    <name type="scientific">Lentilactobacillus diolivorans DSM 14421</name>
    <dbReference type="NCBI Taxonomy" id="1423739"/>
    <lineage>
        <taxon>Bacteria</taxon>
        <taxon>Bacillati</taxon>
        <taxon>Bacillota</taxon>
        <taxon>Bacilli</taxon>
        <taxon>Lactobacillales</taxon>
        <taxon>Lactobacillaceae</taxon>
        <taxon>Lentilactobacillus</taxon>
    </lineage>
</organism>
<dbReference type="PANTHER" id="PTHR43656">
    <property type="entry name" value="BINDING OXIDOREDUCTASE, PUTATIVE (AFU_ORTHOLOGUE AFUA_2G08260)-RELATED"/>
    <property type="match status" value="1"/>
</dbReference>
<dbReference type="InterPro" id="IPR013785">
    <property type="entry name" value="Aldolase_TIM"/>
</dbReference>
<evidence type="ECO:0000256" key="2">
    <source>
        <dbReference type="ARBA" id="ARBA00023002"/>
    </source>
</evidence>
<dbReference type="InterPro" id="IPR001155">
    <property type="entry name" value="OxRdtase_FMN_N"/>
</dbReference>
<feature type="domain" description="NADH:flavin oxidoreductase/NADH oxidase N-terminal" evidence="3">
    <location>
        <begin position="8"/>
        <end position="339"/>
    </location>
</feature>
<accession>A0A0R1S937</accession>
<protein>
    <submittedName>
        <fullName evidence="4">Oxidoreductase, FAD FMN-binding protein</fullName>
    </submittedName>
</protein>
<dbReference type="SUPFAM" id="SSF51395">
    <property type="entry name" value="FMN-linked oxidoreductases"/>
    <property type="match status" value="1"/>
</dbReference>
<dbReference type="GO" id="GO:0016491">
    <property type="term" value="F:oxidoreductase activity"/>
    <property type="evidence" value="ECO:0007669"/>
    <property type="project" value="UniProtKB-KW"/>
</dbReference>
<name>A0A0R1S937_9LACO</name>
<dbReference type="Gene3D" id="3.20.20.70">
    <property type="entry name" value="Aldolase class I"/>
    <property type="match status" value="1"/>
</dbReference>
<dbReference type="Proteomes" id="UP000052013">
    <property type="component" value="Unassembled WGS sequence"/>
</dbReference>